<feature type="chain" id="PRO_5035182410" evidence="2">
    <location>
        <begin position="23"/>
        <end position="710"/>
    </location>
</feature>
<keyword evidence="2" id="KW-0732">Signal</keyword>
<keyword evidence="1" id="KW-0472">Membrane</keyword>
<dbReference type="EMBL" id="CAJVCH010059931">
    <property type="protein sequence ID" value="CAG7719249.1"/>
    <property type="molecule type" value="Genomic_DNA"/>
</dbReference>
<reference evidence="3" key="1">
    <citation type="submission" date="2021-06" db="EMBL/GenBank/DDBJ databases">
        <authorList>
            <person name="Hodson N. C."/>
            <person name="Mongue J. A."/>
            <person name="Jaron S. K."/>
        </authorList>
    </citation>
    <scope>NUCLEOTIDE SEQUENCE</scope>
</reference>
<organism evidence="3 4">
    <name type="scientific">Allacma fusca</name>
    <dbReference type="NCBI Taxonomy" id="39272"/>
    <lineage>
        <taxon>Eukaryota</taxon>
        <taxon>Metazoa</taxon>
        <taxon>Ecdysozoa</taxon>
        <taxon>Arthropoda</taxon>
        <taxon>Hexapoda</taxon>
        <taxon>Collembola</taxon>
        <taxon>Symphypleona</taxon>
        <taxon>Sminthuridae</taxon>
        <taxon>Allacma</taxon>
    </lineage>
</organism>
<keyword evidence="1" id="KW-1133">Transmembrane helix</keyword>
<gene>
    <name evidence="3" type="ORF">AFUS01_LOCUS8583</name>
</gene>
<sequence length="710" mass="82638">MKLAKFVLYFVFNSWLLLHVESKEATLLKIFAKKLKSCVLNFIQLSEPSDYSQVQVPFTLRAFSELNILSDQEVKNMGFLEFSSKLRHHICVVHFVITPASFDIETDNELLSPQQERILYFSSQIFDDEAKSSKLVIFFRKYPGNIYFLNALLDRIRKVNIYLPLFVQFVKPANKIFQGYMHWYEQHCQAKYTCLMGNCLDKMERTYNEATNYGKKMKWSMFNKQTFQCFNSEDGSKFVKSGDSEYQPHVFAPKGTKPRSPLARKSPWRLFDTMYEFLVADLDSNLTFCHEEGNVCETCGFPDPATIYVQNVNSDLERHYSEFKLSLTPALKFITSDSVSSVKIEFALYTEPFEGKIWACIAFLTLFLAFVLSVSTIITSESRNFLQEFSIKAFALLGNLIDQGQDTLEKDIRSCACVMSTIVALWLMSTILLSNGYKGFLKTLFSLENEMETKWKSLEELKNFTLFFPAWDDVDDFLGPYFTVGQKRCKAECLSIFGTPTFIFGNGVDAIELNGTELRRKFGIELRCFQYQHLLEITVKNLTLPKTALVVFSYDIDHYWNRVQRKIIERKLKFAPCLRAQSSSYFQQPISIFIPALMEHQYKNVEWRAGVMLSSGLFWFWEKWDQIRFPRCLQTVKLERMKEENFQALSLESSFILAFYAFLWSNLASSSILIIELLIPLLSQKIPRVKFVKRYLNNSTKYSNYPPTSK</sequence>
<evidence type="ECO:0000313" key="3">
    <source>
        <dbReference type="EMBL" id="CAG7719249.1"/>
    </source>
</evidence>
<keyword evidence="1" id="KW-0812">Transmembrane</keyword>
<feature type="signal peptide" evidence="2">
    <location>
        <begin position="1"/>
        <end position="22"/>
    </location>
</feature>
<keyword evidence="4" id="KW-1185">Reference proteome</keyword>
<comment type="caution">
    <text evidence="3">The sequence shown here is derived from an EMBL/GenBank/DDBJ whole genome shotgun (WGS) entry which is preliminary data.</text>
</comment>
<feature type="transmembrane region" description="Helical" evidence="1">
    <location>
        <begin position="415"/>
        <end position="437"/>
    </location>
</feature>
<dbReference type="Proteomes" id="UP000708208">
    <property type="component" value="Unassembled WGS sequence"/>
</dbReference>
<proteinExistence type="predicted"/>
<accession>A0A8J2JQC8</accession>
<evidence type="ECO:0000313" key="4">
    <source>
        <dbReference type="Proteomes" id="UP000708208"/>
    </source>
</evidence>
<feature type="transmembrane region" description="Helical" evidence="1">
    <location>
        <begin position="356"/>
        <end position="378"/>
    </location>
</feature>
<dbReference type="AlphaFoldDB" id="A0A8J2JQC8"/>
<name>A0A8J2JQC8_9HEXA</name>
<evidence type="ECO:0000256" key="2">
    <source>
        <dbReference type="SAM" id="SignalP"/>
    </source>
</evidence>
<evidence type="ECO:0000256" key="1">
    <source>
        <dbReference type="SAM" id="Phobius"/>
    </source>
</evidence>
<protein>
    <submittedName>
        <fullName evidence="3">Uncharacterized protein</fullName>
    </submittedName>
</protein>
<feature type="transmembrane region" description="Helical" evidence="1">
    <location>
        <begin position="655"/>
        <end position="679"/>
    </location>
</feature>